<name>A0A0S4QTI7_9ACTN</name>
<accession>A0A0S4QTI7</accession>
<gene>
    <name evidence="3" type="ORF">Ga0074812_12380</name>
</gene>
<protein>
    <recommendedName>
        <fullName evidence="5">SGNH domain-containing protein</fullName>
    </recommendedName>
</protein>
<evidence type="ECO:0000313" key="4">
    <source>
        <dbReference type="Proteomes" id="UP000198802"/>
    </source>
</evidence>
<dbReference type="InterPro" id="IPR036514">
    <property type="entry name" value="SGNH_hydro_sf"/>
</dbReference>
<dbReference type="EMBL" id="FAOZ01000023">
    <property type="protein sequence ID" value="CUU58951.1"/>
    <property type="molecule type" value="Genomic_DNA"/>
</dbReference>
<keyword evidence="2" id="KW-1133">Transmembrane helix</keyword>
<feature type="region of interest" description="Disordered" evidence="1">
    <location>
        <begin position="1"/>
        <end position="22"/>
    </location>
</feature>
<dbReference type="Gene3D" id="3.40.50.1110">
    <property type="entry name" value="SGNH hydrolase"/>
    <property type="match status" value="1"/>
</dbReference>
<dbReference type="SUPFAM" id="SSF52266">
    <property type="entry name" value="SGNH hydrolase"/>
    <property type="match status" value="1"/>
</dbReference>
<dbReference type="Proteomes" id="UP000198802">
    <property type="component" value="Unassembled WGS sequence"/>
</dbReference>
<evidence type="ECO:0008006" key="5">
    <source>
        <dbReference type="Google" id="ProtNLM"/>
    </source>
</evidence>
<sequence>MSPRGLSVSERDTGPGLGPGDHASANWRGVALNIPRMGAIGWMFVGAIVLAGIALSAGRQDPDEARIVLWGDSLAWEAHESFVAAAQADGSSKTLTRTWGGTAPCDWLDDMRKQARRWDPTVAVLSFSGNTGSDCMRDRDLLTAYRTDVTEAVEILTRRGVEVVLTDSPPRKDQPVGADGLTELDRLWRDIASMRTNVRVAPAGEVLTIKGLFMPRLACEAGEACEKDGQVPVRSPDGVHFCPIIMPPMTPCPTRSFGAERFGRALAEAAQPEDTAAA</sequence>
<evidence type="ECO:0000313" key="3">
    <source>
        <dbReference type="EMBL" id="CUU58951.1"/>
    </source>
</evidence>
<keyword evidence="4" id="KW-1185">Reference proteome</keyword>
<evidence type="ECO:0000256" key="1">
    <source>
        <dbReference type="SAM" id="MobiDB-lite"/>
    </source>
</evidence>
<organism evidence="3 4">
    <name type="scientific">Parafrankia irregularis</name>
    <dbReference type="NCBI Taxonomy" id="795642"/>
    <lineage>
        <taxon>Bacteria</taxon>
        <taxon>Bacillati</taxon>
        <taxon>Actinomycetota</taxon>
        <taxon>Actinomycetes</taxon>
        <taxon>Frankiales</taxon>
        <taxon>Frankiaceae</taxon>
        <taxon>Parafrankia</taxon>
    </lineage>
</organism>
<dbReference type="Pfam" id="PF04311">
    <property type="entry name" value="DUF459"/>
    <property type="match status" value="1"/>
</dbReference>
<evidence type="ECO:0000256" key="2">
    <source>
        <dbReference type="SAM" id="Phobius"/>
    </source>
</evidence>
<proteinExistence type="predicted"/>
<reference evidence="4" key="1">
    <citation type="submission" date="2015-11" db="EMBL/GenBank/DDBJ databases">
        <authorList>
            <person name="Varghese N."/>
        </authorList>
    </citation>
    <scope>NUCLEOTIDE SEQUENCE [LARGE SCALE GENOMIC DNA]</scope>
    <source>
        <strain evidence="4">DSM 45899</strain>
    </source>
</reference>
<dbReference type="InterPro" id="IPR007407">
    <property type="entry name" value="DUF459"/>
</dbReference>
<keyword evidence="2" id="KW-0472">Membrane</keyword>
<feature type="transmembrane region" description="Helical" evidence="2">
    <location>
        <begin position="39"/>
        <end position="57"/>
    </location>
</feature>
<keyword evidence="2" id="KW-0812">Transmembrane</keyword>
<dbReference type="AlphaFoldDB" id="A0A0S4QTI7"/>